<organism evidence="2 3">
    <name type="scientific">Silurus meridionalis</name>
    <name type="common">Southern catfish</name>
    <name type="synonym">Silurus soldatovi meridionalis</name>
    <dbReference type="NCBI Taxonomy" id="175797"/>
    <lineage>
        <taxon>Eukaryota</taxon>
        <taxon>Metazoa</taxon>
        <taxon>Chordata</taxon>
        <taxon>Craniata</taxon>
        <taxon>Vertebrata</taxon>
        <taxon>Euteleostomi</taxon>
        <taxon>Actinopterygii</taxon>
        <taxon>Neopterygii</taxon>
        <taxon>Teleostei</taxon>
        <taxon>Ostariophysi</taxon>
        <taxon>Siluriformes</taxon>
        <taxon>Siluridae</taxon>
        <taxon>Silurus</taxon>
    </lineage>
</organism>
<evidence type="ECO:0000313" key="2">
    <source>
        <dbReference type="EMBL" id="KAF7699736.1"/>
    </source>
</evidence>
<feature type="signal peptide" evidence="1">
    <location>
        <begin position="1"/>
        <end position="20"/>
    </location>
</feature>
<dbReference type="Pfam" id="PF18744">
    <property type="entry name" value="SNAD1"/>
    <property type="match status" value="1"/>
</dbReference>
<dbReference type="EMBL" id="JABFDY010000012">
    <property type="protein sequence ID" value="KAF7699736.1"/>
    <property type="molecule type" value="Genomic_DNA"/>
</dbReference>
<name>A0A8T0B5W3_SILME</name>
<sequence length="84" mass="9489">MVRRGAFGFLLLFLLHPASGIDNLNKIINQLHNAYGGNNQYALGINVPVQFCNENADLKNFLPNDNAQQVKNEMNGRDRIYKGR</sequence>
<dbReference type="InterPro" id="IPR040958">
    <property type="entry name" value="SNAD1"/>
</dbReference>
<keyword evidence="1" id="KW-0732">Signal</keyword>
<reference evidence="2" key="1">
    <citation type="submission" date="2020-08" db="EMBL/GenBank/DDBJ databases">
        <title>Chromosome-level assembly of Southern catfish (Silurus meridionalis) provides insights into visual adaptation to the nocturnal and benthic lifestyles.</title>
        <authorList>
            <person name="Zhang Y."/>
            <person name="Wang D."/>
            <person name="Peng Z."/>
        </authorList>
    </citation>
    <scope>NUCLEOTIDE SEQUENCE</scope>
    <source>
        <strain evidence="2">SWU-2019-XX</strain>
        <tissue evidence="2">Muscle</tissue>
    </source>
</reference>
<feature type="chain" id="PRO_5035917202" evidence="1">
    <location>
        <begin position="21"/>
        <end position="84"/>
    </location>
</feature>
<accession>A0A8T0B5W3</accession>
<dbReference type="Proteomes" id="UP000606274">
    <property type="component" value="Unassembled WGS sequence"/>
</dbReference>
<proteinExistence type="predicted"/>
<evidence type="ECO:0000313" key="3">
    <source>
        <dbReference type="Proteomes" id="UP000606274"/>
    </source>
</evidence>
<protein>
    <submittedName>
        <fullName evidence="2">Uncharacterized protein</fullName>
    </submittedName>
</protein>
<comment type="caution">
    <text evidence="2">The sequence shown here is derived from an EMBL/GenBank/DDBJ whole genome shotgun (WGS) entry which is preliminary data.</text>
</comment>
<evidence type="ECO:0000256" key="1">
    <source>
        <dbReference type="SAM" id="SignalP"/>
    </source>
</evidence>
<dbReference type="AlphaFoldDB" id="A0A8T0B5W3"/>
<gene>
    <name evidence="2" type="ORF">HF521_002694</name>
</gene>
<keyword evidence="3" id="KW-1185">Reference proteome</keyword>